<dbReference type="Proteomes" id="UP000238205">
    <property type="component" value="Unassembled WGS sequence"/>
</dbReference>
<reference evidence="2 3" key="1">
    <citation type="submission" date="2018-03" db="EMBL/GenBank/DDBJ databases">
        <title>Genomic Encyclopedia of Archaeal and Bacterial Type Strains, Phase II (KMG-II): from individual species to whole genera.</title>
        <authorList>
            <person name="Goeker M."/>
        </authorList>
    </citation>
    <scope>NUCLEOTIDE SEQUENCE [LARGE SCALE GENOMIC DNA]</scope>
    <source>
        <strain evidence="2 3">DSM 13175</strain>
    </source>
</reference>
<proteinExistence type="predicted"/>
<evidence type="ECO:0000256" key="1">
    <source>
        <dbReference type="SAM" id="Phobius"/>
    </source>
</evidence>
<organism evidence="2 3">
    <name type="scientific">Alkalibacterium olivapovliticus</name>
    <dbReference type="NCBI Taxonomy" id="99907"/>
    <lineage>
        <taxon>Bacteria</taxon>
        <taxon>Bacillati</taxon>
        <taxon>Bacillota</taxon>
        <taxon>Bacilli</taxon>
        <taxon>Lactobacillales</taxon>
        <taxon>Carnobacteriaceae</taxon>
        <taxon>Alkalibacterium</taxon>
    </lineage>
</organism>
<dbReference type="EMBL" id="PVTO01000034">
    <property type="protein sequence ID" value="PRY75641.1"/>
    <property type="molecule type" value="Genomic_DNA"/>
</dbReference>
<keyword evidence="1" id="KW-1133">Transmembrane helix</keyword>
<evidence type="ECO:0000313" key="3">
    <source>
        <dbReference type="Proteomes" id="UP000238205"/>
    </source>
</evidence>
<feature type="transmembrane region" description="Helical" evidence="1">
    <location>
        <begin position="7"/>
        <end position="24"/>
    </location>
</feature>
<evidence type="ECO:0000313" key="2">
    <source>
        <dbReference type="EMBL" id="PRY75641.1"/>
    </source>
</evidence>
<keyword evidence="1" id="KW-0812">Transmembrane</keyword>
<keyword evidence="3" id="KW-1185">Reference proteome</keyword>
<comment type="caution">
    <text evidence="2">The sequence shown here is derived from an EMBL/GenBank/DDBJ whole genome shotgun (WGS) entry which is preliminary data.</text>
</comment>
<dbReference type="AlphaFoldDB" id="A0A2T0VVL8"/>
<accession>A0A2T0VVL8</accession>
<sequence length="55" mass="5991">MLTKKQLFTGLVLAVVAVLLTALLDLPAGATPVFILVFTAMGAYFRYQNTKDSEE</sequence>
<feature type="transmembrane region" description="Helical" evidence="1">
    <location>
        <begin position="30"/>
        <end position="47"/>
    </location>
</feature>
<name>A0A2T0VVL8_9LACT</name>
<protein>
    <submittedName>
        <fullName evidence="2">Uncharacterized protein</fullName>
    </submittedName>
</protein>
<gene>
    <name evidence="2" type="ORF">CLV38_13416</name>
</gene>
<keyword evidence="1" id="KW-0472">Membrane</keyword>